<keyword evidence="2" id="KW-0238">DNA-binding</keyword>
<dbReference type="GO" id="GO:0043565">
    <property type="term" value="F:sequence-specific DNA binding"/>
    <property type="evidence" value="ECO:0007669"/>
    <property type="project" value="InterPro"/>
</dbReference>
<evidence type="ECO:0000256" key="2">
    <source>
        <dbReference type="ARBA" id="ARBA00023125"/>
    </source>
</evidence>
<dbReference type="InterPro" id="IPR009594">
    <property type="entry name" value="Tscrpt_reg_HTH_AraC_N"/>
</dbReference>
<keyword evidence="7" id="KW-1185">Reference proteome</keyword>
<dbReference type="AlphaFoldDB" id="A0A8J3BVY7"/>
<gene>
    <name evidence="6" type="ORF">GCM10012284_04270</name>
</gene>
<dbReference type="InterPro" id="IPR018062">
    <property type="entry name" value="HTH_AraC-typ_CS"/>
</dbReference>
<keyword evidence="1" id="KW-0805">Transcription regulation</keyword>
<dbReference type="PROSITE" id="PS01124">
    <property type="entry name" value="HTH_ARAC_FAMILY_2"/>
    <property type="match status" value="1"/>
</dbReference>
<dbReference type="Pfam" id="PF12833">
    <property type="entry name" value="HTH_18"/>
    <property type="match status" value="1"/>
</dbReference>
<sequence length="313" mass="33706">MTTGGRRAPGTLGRNILLEELRALISHHAGRVAGRRDGVQFAVVSAPTAPTSSIASPTLAVVAQGTKRLVVGDSVHDYGAGDYAVVTVDLPVTGFFSQASRERPFLGVGIMLRPDVVAALLLDSQRRVRNTRAPAGIGVAAASDAMLDATVRRLRLLGSGDDEDILAPLVEREIMWRLLTGAHGETVRQIGLSDSSLTHIGRTISWIRENFATPFRVEDLAERASLSVSAYHRQFRAVTSMSPIQFQKKVRLQQARLLLVSRRATVLGASSAVGYDSPSQFNREYRREFGRPPGQDSAILRSAPAEAHGAGLP</sequence>
<name>A0A8J3BVY7_9ACTN</name>
<evidence type="ECO:0000256" key="4">
    <source>
        <dbReference type="SAM" id="MobiDB-lite"/>
    </source>
</evidence>
<dbReference type="Pfam" id="PF06719">
    <property type="entry name" value="AraC_N"/>
    <property type="match status" value="1"/>
</dbReference>
<dbReference type="RefSeq" id="WP_229715370.1">
    <property type="nucleotide sequence ID" value="NZ_BMMX01000001.1"/>
</dbReference>
<keyword evidence="3" id="KW-0804">Transcription</keyword>
<dbReference type="SMART" id="SM00342">
    <property type="entry name" value="HTH_ARAC"/>
    <property type="match status" value="1"/>
</dbReference>
<reference evidence="6" key="2">
    <citation type="submission" date="2020-09" db="EMBL/GenBank/DDBJ databases">
        <authorList>
            <person name="Sun Q."/>
            <person name="Zhou Y."/>
        </authorList>
    </citation>
    <scope>NUCLEOTIDE SEQUENCE</scope>
    <source>
        <strain evidence="6">CGMCC 4.7299</strain>
    </source>
</reference>
<organism evidence="6 7">
    <name type="scientific">Mangrovihabitans endophyticus</name>
    <dbReference type="NCBI Taxonomy" id="1751298"/>
    <lineage>
        <taxon>Bacteria</taxon>
        <taxon>Bacillati</taxon>
        <taxon>Actinomycetota</taxon>
        <taxon>Actinomycetes</taxon>
        <taxon>Micromonosporales</taxon>
        <taxon>Micromonosporaceae</taxon>
        <taxon>Mangrovihabitans</taxon>
    </lineage>
</organism>
<dbReference type="PANTHER" id="PTHR43436">
    <property type="entry name" value="ARAC-FAMILY TRANSCRIPTIONAL REGULATOR"/>
    <property type="match status" value="1"/>
</dbReference>
<dbReference type="InterPro" id="IPR009057">
    <property type="entry name" value="Homeodomain-like_sf"/>
</dbReference>
<dbReference type="Gene3D" id="1.10.10.60">
    <property type="entry name" value="Homeodomain-like"/>
    <property type="match status" value="1"/>
</dbReference>
<dbReference type="EMBL" id="BMMX01000001">
    <property type="protein sequence ID" value="GGK73522.1"/>
    <property type="molecule type" value="Genomic_DNA"/>
</dbReference>
<proteinExistence type="predicted"/>
<dbReference type="SUPFAM" id="SSF46689">
    <property type="entry name" value="Homeodomain-like"/>
    <property type="match status" value="2"/>
</dbReference>
<dbReference type="Proteomes" id="UP000656042">
    <property type="component" value="Unassembled WGS sequence"/>
</dbReference>
<protein>
    <submittedName>
        <fullName evidence="6">AraC family transcriptional regulator</fullName>
    </submittedName>
</protein>
<evidence type="ECO:0000256" key="1">
    <source>
        <dbReference type="ARBA" id="ARBA00023015"/>
    </source>
</evidence>
<evidence type="ECO:0000313" key="7">
    <source>
        <dbReference type="Proteomes" id="UP000656042"/>
    </source>
</evidence>
<dbReference type="InterPro" id="IPR018060">
    <property type="entry name" value="HTH_AraC"/>
</dbReference>
<evidence type="ECO:0000259" key="5">
    <source>
        <dbReference type="PROSITE" id="PS01124"/>
    </source>
</evidence>
<accession>A0A8J3BVY7</accession>
<comment type="caution">
    <text evidence="6">The sequence shown here is derived from an EMBL/GenBank/DDBJ whole genome shotgun (WGS) entry which is preliminary data.</text>
</comment>
<feature type="domain" description="HTH araC/xylS-type" evidence="5">
    <location>
        <begin position="201"/>
        <end position="299"/>
    </location>
</feature>
<reference evidence="6" key="1">
    <citation type="journal article" date="2014" name="Int. J. Syst. Evol. Microbiol.">
        <title>Complete genome sequence of Corynebacterium casei LMG S-19264T (=DSM 44701T), isolated from a smear-ripened cheese.</title>
        <authorList>
            <consortium name="US DOE Joint Genome Institute (JGI-PGF)"/>
            <person name="Walter F."/>
            <person name="Albersmeier A."/>
            <person name="Kalinowski J."/>
            <person name="Ruckert C."/>
        </authorList>
    </citation>
    <scope>NUCLEOTIDE SEQUENCE</scope>
    <source>
        <strain evidence="6">CGMCC 4.7299</strain>
    </source>
</reference>
<dbReference type="GO" id="GO:0003700">
    <property type="term" value="F:DNA-binding transcription factor activity"/>
    <property type="evidence" value="ECO:0007669"/>
    <property type="project" value="InterPro"/>
</dbReference>
<feature type="region of interest" description="Disordered" evidence="4">
    <location>
        <begin position="288"/>
        <end position="313"/>
    </location>
</feature>
<evidence type="ECO:0000256" key="3">
    <source>
        <dbReference type="ARBA" id="ARBA00023163"/>
    </source>
</evidence>
<dbReference type="PROSITE" id="PS00041">
    <property type="entry name" value="HTH_ARAC_FAMILY_1"/>
    <property type="match status" value="1"/>
</dbReference>
<evidence type="ECO:0000313" key="6">
    <source>
        <dbReference type="EMBL" id="GGK73522.1"/>
    </source>
</evidence>
<dbReference type="PANTHER" id="PTHR43436:SF1">
    <property type="entry name" value="TRANSCRIPTIONAL REGULATORY PROTEIN"/>
    <property type="match status" value="1"/>
</dbReference>